<dbReference type="HOGENOM" id="CLU_3056075_0_0_1"/>
<reference evidence="1 2" key="1">
    <citation type="submission" date="2014-04" db="EMBL/GenBank/DDBJ databases">
        <authorList>
            <consortium name="DOE Joint Genome Institute"/>
            <person name="Kuo A."/>
            <person name="Kohler A."/>
            <person name="Jargeat P."/>
            <person name="Nagy L.G."/>
            <person name="Floudas D."/>
            <person name="Copeland A."/>
            <person name="Barry K.W."/>
            <person name="Cichocki N."/>
            <person name="Veneault-Fourrey C."/>
            <person name="LaButti K."/>
            <person name="Lindquist E.A."/>
            <person name="Lipzen A."/>
            <person name="Lundell T."/>
            <person name="Morin E."/>
            <person name="Murat C."/>
            <person name="Sun H."/>
            <person name="Tunlid A."/>
            <person name="Henrissat B."/>
            <person name="Grigoriev I.V."/>
            <person name="Hibbett D.S."/>
            <person name="Martin F."/>
            <person name="Nordberg H.P."/>
            <person name="Cantor M.N."/>
            <person name="Hua S.X."/>
        </authorList>
    </citation>
    <scope>NUCLEOTIDE SEQUENCE [LARGE SCALE GENOMIC DNA]</scope>
    <source>
        <strain evidence="1 2">Ve08.2h10</strain>
    </source>
</reference>
<gene>
    <name evidence="1" type="ORF">PAXRUDRAFT_178386</name>
</gene>
<reference evidence="2" key="2">
    <citation type="submission" date="2015-01" db="EMBL/GenBank/DDBJ databases">
        <title>Evolutionary Origins and Diversification of the Mycorrhizal Mutualists.</title>
        <authorList>
            <consortium name="DOE Joint Genome Institute"/>
            <consortium name="Mycorrhizal Genomics Consortium"/>
            <person name="Kohler A."/>
            <person name="Kuo A."/>
            <person name="Nagy L.G."/>
            <person name="Floudas D."/>
            <person name="Copeland A."/>
            <person name="Barry K.W."/>
            <person name="Cichocki N."/>
            <person name="Veneault-Fourrey C."/>
            <person name="LaButti K."/>
            <person name="Lindquist E.A."/>
            <person name="Lipzen A."/>
            <person name="Lundell T."/>
            <person name="Morin E."/>
            <person name="Murat C."/>
            <person name="Riley R."/>
            <person name="Ohm R."/>
            <person name="Sun H."/>
            <person name="Tunlid A."/>
            <person name="Henrissat B."/>
            <person name="Grigoriev I.V."/>
            <person name="Hibbett D.S."/>
            <person name="Martin F."/>
        </authorList>
    </citation>
    <scope>NUCLEOTIDE SEQUENCE [LARGE SCALE GENOMIC DNA]</scope>
    <source>
        <strain evidence="2">Ve08.2h10</strain>
    </source>
</reference>
<evidence type="ECO:0000313" key="1">
    <source>
        <dbReference type="EMBL" id="KIK73446.1"/>
    </source>
</evidence>
<organism evidence="1 2">
    <name type="scientific">Paxillus rubicundulus Ve08.2h10</name>
    <dbReference type="NCBI Taxonomy" id="930991"/>
    <lineage>
        <taxon>Eukaryota</taxon>
        <taxon>Fungi</taxon>
        <taxon>Dikarya</taxon>
        <taxon>Basidiomycota</taxon>
        <taxon>Agaricomycotina</taxon>
        <taxon>Agaricomycetes</taxon>
        <taxon>Agaricomycetidae</taxon>
        <taxon>Boletales</taxon>
        <taxon>Paxilineae</taxon>
        <taxon>Paxillaceae</taxon>
        <taxon>Paxillus</taxon>
    </lineage>
</organism>
<dbReference type="InParanoid" id="A0A0D0CRP1"/>
<dbReference type="AlphaFoldDB" id="A0A0D0CRP1"/>
<name>A0A0D0CRP1_9AGAM</name>
<dbReference type="OrthoDB" id="2688180at2759"/>
<sequence>LYDIPPLENDKTNFQNWKYRVSMILNIQGLIGLIDDTELKPDGSDPLALKNWLI</sequence>
<dbReference type="EMBL" id="KN829734">
    <property type="protein sequence ID" value="KIK73446.1"/>
    <property type="molecule type" value="Genomic_DNA"/>
</dbReference>
<evidence type="ECO:0000313" key="2">
    <source>
        <dbReference type="Proteomes" id="UP000054538"/>
    </source>
</evidence>
<feature type="non-terminal residue" evidence="1">
    <location>
        <position position="1"/>
    </location>
</feature>
<accession>A0A0D0CRP1</accession>
<evidence type="ECO:0008006" key="3">
    <source>
        <dbReference type="Google" id="ProtNLM"/>
    </source>
</evidence>
<keyword evidence="2" id="KW-1185">Reference proteome</keyword>
<protein>
    <recommendedName>
        <fullName evidence="3">Retrotransposon Copia-like N-terminal domain-containing protein</fullName>
    </recommendedName>
</protein>
<proteinExistence type="predicted"/>
<dbReference type="Proteomes" id="UP000054538">
    <property type="component" value="Unassembled WGS sequence"/>
</dbReference>